<comment type="caution">
    <text evidence="2">The sequence shown here is derived from an EMBL/GenBank/DDBJ whole genome shotgun (WGS) entry which is preliminary data.</text>
</comment>
<dbReference type="Proteomes" id="UP000015525">
    <property type="component" value="Unassembled WGS sequence"/>
</dbReference>
<evidence type="ECO:0000256" key="1">
    <source>
        <dbReference type="SAM" id="SignalP"/>
    </source>
</evidence>
<protein>
    <recommendedName>
        <fullName evidence="4">Chalcone isomerase domain-containing protein</fullName>
    </recommendedName>
</protein>
<dbReference type="EMBL" id="ATHO01000128">
    <property type="protein sequence ID" value="EQB04493.1"/>
    <property type="molecule type" value="Genomic_DNA"/>
</dbReference>
<evidence type="ECO:0008006" key="4">
    <source>
        <dbReference type="Google" id="ProtNLM"/>
    </source>
</evidence>
<reference evidence="2 3" key="1">
    <citation type="journal article" date="2013" name="Genome Announc.">
        <title>Draft Genome Sequence of Sphingobium quisquiliarum Strain P25T, a Novel Hexachlorocyclohexane (HCH)-Degrading Bacterium Isolated from an HCH Dumpsite.</title>
        <authorList>
            <person name="Kumar Singh A."/>
            <person name="Sangwan N."/>
            <person name="Sharma A."/>
            <person name="Gupta V."/>
            <person name="Khurana J.P."/>
            <person name="Lal R."/>
        </authorList>
    </citation>
    <scope>NUCLEOTIDE SEQUENCE [LARGE SCALE GENOMIC DNA]</scope>
    <source>
        <strain evidence="2 3">P25</strain>
    </source>
</reference>
<evidence type="ECO:0000313" key="2">
    <source>
        <dbReference type="EMBL" id="EQB04493.1"/>
    </source>
</evidence>
<keyword evidence="1" id="KW-0732">Signal</keyword>
<keyword evidence="3" id="KW-1185">Reference proteome</keyword>
<gene>
    <name evidence="2" type="ORF">L288_13970</name>
</gene>
<organism evidence="2 3">
    <name type="scientific">Sphingobium quisquiliarum P25</name>
    <dbReference type="NCBI Taxonomy" id="1329909"/>
    <lineage>
        <taxon>Bacteria</taxon>
        <taxon>Pseudomonadati</taxon>
        <taxon>Pseudomonadota</taxon>
        <taxon>Alphaproteobacteria</taxon>
        <taxon>Sphingomonadales</taxon>
        <taxon>Sphingomonadaceae</taxon>
        <taxon>Sphingobium</taxon>
    </lineage>
</organism>
<evidence type="ECO:0000313" key="3">
    <source>
        <dbReference type="Proteomes" id="UP000015525"/>
    </source>
</evidence>
<feature type="chain" id="PRO_5004575964" description="Chalcone isomerase domain-containing protein" evidence="1">
    <location>
        <begin position="24"/>
        <end position="184"/>
    </location>
</feature>
<dbReference type="PATRIC" id="fig|1329909.3.peg.2683"/>
<name>T0GX31_9SPHN</name>
<dbReference type="RefSeq" id="WP_021238918.1">
    <property type="nucleotide sequence ID" value="NZ_ATHO01000128.1"/>
</dbReference>
<feature type="signal peptide" evidence="1">
    <location>
        <begin position="1"/>
        <end position="23"/>
    </location>
</feature>
<proteinExistence type="predicted"/>
<dbReference type="AlphaFoldDB" id="T0GX31"/>
<accession>T0GX31</accession>
<sequence>MRCVSGLALLLFCWPAGVESANAQPIEVPVVQLTDAQLEAQRGGFVIGGVDIRLGVEMRTYVGGSLVLQTNVSWSGQERSVERSFSSALTTATDETLAAAGLGSGLEKYLGGGGLLLANHGQTVLLQRVDGSLQTMILNSASNVALRQEIDARLDLGGFVPFQAGLLTSKLGETLGEMVGAYGR</sequence>